<evidence type="ECO:0000313" key="4">
    <source>
        <dbReference type="Proteomes" id="UP001491310"/>
    </source>
</evidence>
<keyword evidence="1" id="KW-0732">Signal</keyword>
<sequence length="566" mass="61367">MILCLILALALNGGALQATAQNVTYRWVYRNPSSILDPAAVDYGKGSKNGTVNSFTSALDKNYQPRLRYNHMATLAHLPNGSIIAQWQAAREWFEGVADQAIYYAITDDHGLTWGPTQVMPGTERDLPAWGPVLHSANGTMHLWFSRSHQPCQWLSESGVCWAPGGSLMYQTSPDNGTTWTNATAIDSWSVEGGIAKLACNGLSYNAAGEWLLPYWRELGGGQQCQKVPKLHGVAGVLITGDQGKTWKKADVPKDNSTWMIENALAGYTDANGTQMQMQIFRTRTGTSLQSWSSDGGYNWTVAVNSTLPNPNSRMDVIALPDNMLVIAFNDSPNRRSPLRLAVSRDGGLNWTRSALIEDEPDGSFHYPALMYDAVQDQVMVIYTVSYPPRLVPISLLLPGDDTSKITASSTAALSPAAALAANSTRFVAATGNATSSIAVTGRRRLLSPAAALALGDLAYTAPGTMGAHYVATLENQGYIRAPHKPGYMLEPDSRGYRELALEDGLEDGATTFQGVGRGKAAPSEEGRVLKERFVKEQSNFGRVNYGMRVAWVDRKALVAGQIFPK</sequence>
<dbReference type="InterPro" id="IPR036278">
    <property type="entry name" value="Sialidase_sf"/>
</dbReference>
<dbReference type="Gene3D" id="2.120.10.10">
    <property type="match status" value="1"/>
</dbReference>
<evidence type="ECO:0000313" key="3">
    <source>
        <dbReference type="EMBL" id="KAK9909077.1"/>
    </source>
</evidence>
<feature type="signal peptide" evidence="1">
    <location>
        <begin position="1"/>
        <end position="20"/>
    </location>
</feature>
<keyword evidence="4" id="KW-1185">Reference proteome</keyword>
<accession>A0ABR2YQA7</accession>
<evidence type="ECO:0000256" key="1">
    <source>
        <dbReference type="SAM" id="SignalP"/>
    </source>
</evidence>
<dbReference type="SUPFAM" id="SSF50939">
    <property type="entry name" value="Sialidases"/>
    <property type="match status" value="1"/>
</dbReference>
<feature type="domain" description="Sialidase" evidence="2">
    <location>
        <begin position="81"/>
        <end position="372"/>
    </location>
</feature>
<organism evidence="3 4">
    <name type="scientific">Coccomyxa subellipsoidea</name>
    <dbReference type="NCBI Taxonomy" id="248742"/>
    <lineage>
        <taxon>Eukaryota</taxon>
        <taxon>Viridiplantae</taxon>
        <taxon>Chlorophyta</taxon>
        <taxon>core chlorophytes</taxon>
        <taxon>Trebouxiophyceae</taxon>
        <taxon>Trebouxiophyceae incertae sedis</taxon>
        <taxon>Coccomyxaceae</taxon>
        <taxon>Coccomyxa</taxon>
    </lineage>
</organism>
<dbReference type="PANTHER" id="PTHR43752">
    <property type="entry name" value="BNR/ASP-BOX REPEAT FAMILY PROTEIN"/>
    <property type="match status" value="1"/>
</dbReference>
<comment type="caution">
    <text evidence="3">The sequence shown here is derived from an EMBL/GenBank/DDBJ whole genome shotgun (WGS) entry which is preliminary data.</text>
</comment>
<gene>
    <name evidence="3" type="ORF">WJX75_006869</name>
</gene>
<evidence type="ECO:0000259" key="2">
    <source>
        <dbReference type="Pfam" id="PF13088"/>
    </source>
</evidence>
<name>A0ABR2YQA7_9CHLO</name>
<dbReference type="InterPro" id="IPR011040">
    <property type="entry name" value="Sialidase"/>
</dbReference>
<proteinExistence type="predicted"/>
<dbReference type="PANTHER" id="PTHR43752:SF2">
    <property type="entry name" value="BNR_ASP-BOX REPEAT FAMILY PROTEIN"/>
    <property type="match status" value="1"/>
</dbReference>
<feature type="chain" id="PRO_5045673456" description="Sialidase domain-containing protein" evidence="1">
    <location>
        <begin position="21"/>
        <end position="566"/>
    </location>
</feature>
<protein>
    <recommendedName>
        <fullName evidence="2">Sialidase domain-containing protein</fullName>
    </recommendedName>
</protein>
<dbReference type="EMBL" id="JALJOT010000007">
    <property type="protein sequence ID" value="KAK9909077.1"/>
    <property type="molecule type" value="Genomic_DNA"/>
</dbReference>
<dbReference type="CDD" id="cd15482">
    <property type="entry name" value="Sialidase_non-viral"/>
    <property type="match status" value="1"/>
</dbReference>
<dbReference type="Pfam" id="PF13088">
    <property type="entry name" value="BNR_2"/>
    <property type="match status" value="1"/>
</dbReference>
<reference evidence="3 4" key="1">
    <citation type="journal article" date="2024" name="Nat. Commun.">
        <title>Phylogenomics reveals the evolutionary origins of lichenization in chlorophyte algae.</title>
        <authorList>
            <person name="Puginier C."/>
            <person name="Libourel C."/>
            <person name="Otte J."/>
            <person name="Skaloud P."/>
            <person name="Haon M."/>
            <person name="Grisel S."/>
            <person name="Petersen M."/>
            <person name="Berrin J.G."/>
            <person name="Delaux P.M."/>
            <person name="Dal Grande F."/>
            <person name="Keller J."/>
        </authorList>
    </citation>
    <scope>NUCLEOTIDE SEQUENCE [LARGE SCALE GENOMIC DNA]</scope>
    <source>
        <strain evidence="3 4">SAG 216-7</strain>
    </source>
</reference>
<dbReference type="Proteomes" id="UP001491310">
    <property type="component" value="Unassembled WGS sequence"/>
</dbReference>